<dbReference type="InterPro" id="IPR052055">
    <property type="entry name" value="Hepadnavirus_pol/RT"/>
</dbReference>
<dbReference type="PANTHER" id="PTHR33050:SF7">
    <property type="entry name" value="RIBONUCLEASE H"/>
    <property type="match status" value="1"/>
</dbReference>
<dbReference type="AlphaFoldDB" id="A0A8H5CXS7"/>
<dbReference type="Pfam" id="PF13456">
    <property type="entry name" value="RVT_3"/>
    <property type="match status" value="1"/>
</dbReference>
<dbReference type="GO" id="GO:0003676">
    <property type="term" value="F:nucleic acid binding"/>
    <property type="evidence" value="ECO:0007669"/>
    <property type="project" value="InterPro"/>
</dbReference>
<evidence type="ECO:0000256" key="2">
    <source>
        <dbReference type="SAM" id="MobiDB-lite"/>
    </source>
</evidence>
<dbReference type="PANTHER" id="PTHR33050">
    <property type="entry name" value="REVERSE TRANSCRIPTASE DOMAIN-CONTAINING PROTEIN"/>
    <property type="match status" value="1"/>
</dbReference>
<comment type="caution">
    <text evidence="4">The sequence shown here is derived from an EMBL/GenBank/DDBJ whole genome shotgun (WGS) entry which is preliminary data.</text>
</comment>
<feature type="region of interest" description="Disordered" evidence="2">
    <location>
        <begin position="1"/>
        <end position="35"/>
    </location>
</feature>
<dbReference type="InterPro" id="IPR036397">
    <property type="entry name" value="RNaseH_sf"/>
</dbReference>
<dbReference type="GO" id="GO:0004523">
    <property type="term" value="F:RNA-DNA hybrid ribonuclease activity"/>
    <property type="evidence" value="ECO:0007669"/>
    <property type="project" value="InterPro"/>
</dbReference>
<feature type="coiled-coil region" evidence="1">
    <location>
        <begin position="118"/>
        <end position="166"/>
    </location>
</feature>
<dbReference type="Proteomes" id="UP000559027">
    <property type="component" value="Unassembled WGS sequence"/>
</dbReference>
<feature type="compositionally biased region" description="Basic and acidic residues" evidence="2">
    <location>
        <begin position="7"/>
        <end position="24"/>
    </location>
</feature>
<feature type="domain" description="RNase H type-1" evidence="3">
    <location>
        <begin position="352"/>
        <end position="459"/>
    </location>
</feature>
<evidence type="ECO:0000256" key="1">
    <source>
        <dbReference type="SAM" id="Coils"/>
    </source>
</evidence>
<reference evidence="4 5" key="1">
    <citation type="journal article" date="2020" name="ISME J.">
        <title>Uncovering the hidden diversity of litter-decomposition mechanisms in mushroom-forming fungi.</title>
        <authorList>
            <person name="Floudas D."/>
            <person name="Bentzer J."/>
            <person name="Ahren D."/>
            <person name="Johansson T."/>
            <person name="Persson P."/>
            <person name="Tunlid A."/>
        </authorList>
    </citation>
    <scope>NUCLEOTIDE SEQUENCE [LARGE SCALE GENOMIC DNA]</scope>
    <source>
        <strain evidence="4 5">CBS 146.42</strain>
    </source>
</reference>
<dbReference type="CDD" id="cd06222">
    <property type="entry name" value="RNase_H_like"/>
    <property type="match status" value="1"/>
</dbReference>
<evidence type="ECO:0000313" key="5">
    <source>
        <dbReference type="Proteomes" id="UP000559027"/>
    </source>
</evidence>
<dbReference type="InterPro" id="IPR002156">
    <property type="entry name" value="RNaseH_domain"/>
</dbReference>
<accession>A0A8H5CXS7</accession>
<dbReference type="InterPro" id="IPR044730">
    <property type="entry name" value="RNase_H-like_dom_plant"/>
</dbReference>
<organism evidence="4 5">
    <name type="scientific">Leucocoprinus leucothites</name>
    <dbReference type="NCBI Taxonomy" id="201217"/>
    <lineage>
        <taxon>Eukaryota</taxon>
        <taxon>Fungi</taxon>
        <taxon>Dikarya</taxon>
        <taxon>Basidiomycota</taxon>
        <taxon>Agaricomycotina</taxon>
        <taxon>Agaricomycetes</taxon>
        <taxon>Agaricomycetidae</taxon>
        <taxon>Agaricales</taxon>
        <taxon>Agaricineae</taxon>
        <taxon>Agaricaceae</taxon>
        <taxon>Leucocoprinus</taxon>
    </lineage>
</organism>
<dbReference type="OrthoDB" id="3255824at2759"/>
<dbReference type="SUPFAM" id="SSF53098">
    <property type="entry name" value="Ribonuclease H-like"/>
    <property type="match status" value="1"/>
</dbReference>
<feature type="compositionally biased region" description="Low complexity" evidence="2">
    <location>
        <begin position="226"/>
        <end position="235"/>
    </location>
</feature>
<feature type="region of interest" description="Disordered" evidence="2">
    <location>
        <begin position="181"/>
        <end position="238"/>
    </location>
</feature>
<dbReference type="InterPro" id="IPR012337">
    <property type="entry name" value="RNaseH-like_sf"/>
</dbReference>
<keyword evidence="5" id="KW-1185">Reference proteome</keyword>
<feature type="compositionally biased region" description="Polar residues" evidence="2">
    <location>
        <begin position="25"/>
        <end position="35"/>
    </location>
</feature>
<evidence type="ECO:0000313" key="4">
    <source>
        <dbReference type="EMBL" id="KAF5349999.1"/>
    </source>
</evidence>
<sequence length="497" mass="56123">MQAPSSTDHDGFLSHRSTHGRESFHTSMHNPEWSDSSSNWVYKPELGVIAHQEHCSTCYCYIAHINDAKRDPVDGSEYHSLVLAEENRDAELQFEFDRGWNAGLEEGERHLTRSRIRLDHAHASVSEYQRKFDEVQEQLRKKCSELNRLQAAYENLQQRKLSTNLMPIFQEVTQVGIRAEASQPTPSVADPIPPVPRHPPTDASDNAHITPSALPTSPQHFPATRSLTSSTLSPPEAAGQSKAVIDMIIALVTELDKDRDIVESVAEELAGLSTSRPRQPLSSYIIQVKSAGQVVSRLVQMYWIKIRKANPSSRTPVQKFLLSSLKTSWAESLGIKALSVPPLPVGPVYVDASSTGIGFVFEDQWQMWRFVQEWKEPEYRDIQWAEAVAVELGLRLMIKAGYSRREIVMYSDNQQVVDAIAKGSSIGQSEAVEIIYQIGKLCRVHDITLIIEWIPGKKNPADAPSRFDAQDPDQRFPYDIKIPPYLREWVAPVYFDR</sequence>
<protein>
    <recommendedName>
        <fullName evidence="3">RNase H type-1 domain-containing protein</fullName>
    </recommendedName>
</protein>
<evidence type="ECO:0000259" key="3">
    <source>
        <dbReference type="Pfam" id="PF13456"/>
    </source>
</evidence>
<feature type="compositionally biased region" description="Polar residues" evidence="2">
    <location>
        <begin position="203"/>
        <end position="219"/>
    </location>
</feature>
<name>A0A8H5CXS7_9AGAR</name>
<keyword evidence="1" id="KW-0175">Coiled coil</keyword>
<proteinExistence type="predicted"/>
<dbReference type="EMBL" id="JAACJO010000015">
    <property type="protein sequence ID" value="KAF5349999.1"/>
    <property type="molecule type" value="Genomic_DNA"/>
</dbReference>
<gene>
    <name evidence="4" type="ORF">D9756_009139</name>
</gene>
<dbReference type="Gene3D" id="3.30.420.10">
    <property type="entry name" value="Ribonuclease H-like superfamily/Ribonuclease H"/>
    <property type="match status" value="1"/>
</dbReference>